<dbReference type="Gene3D" id="1.10.390.10">
    <property type="entry name" value="Neutral Protease Domain 2"/>
    <property type="match status" value="1"/>
</dbReference>
<protein>
    <submittedName>
        <fullName evidence="12">Choice-of-anchor D domain-containing protein</fullName>
    </submittedName>
</protein>
<evidence type="ECO:0000256" key="8">
    <source>
        <dbReference type="ARBA" id="ARBA00023049"/>
    </source>
</evidence>
<dbReference type="Gene3D" id="2.60.120.380">
    <property type="match status" value="4"/>
</dbReference>
<dbReference type="InterPro" id="IPR031549">
    <property type="entry name" value="ASH"/>
</dbReference>
<keyword evidence="7" id="KW-0862">Zinc</keyword>
<organism evidence="12 13">
    <name type="scientific">Tectimicrobiota bacterium</name>
    <dbReference type="NCBI Taxonomy" id="2528274"/>
    <lineage>
        <taxon>Bacteria</taxon>
        <taxon>Pseudomonadati</taxon>
        <taxon>Nitrospinota/Tectimicrobiota group</taxon>
        <taxon>Candidatus Tectimicrobiota</taxon>
    </lineage>
</organism>
<dbReference type="Pfam" id="PF02128">
    <property type="entry name" value="Peptidase_M36"/>
    <property type="match status" value="1"/>
</dbReference>
<dbReference type="InterPro" id="IPR050728">
    <property type="entry name" value="Zinc_Metalloprotease_M4"/>
</dbReference>
<dbReference type="InterPro" id="IPR001842">
    <property type="entry name" value="Peptidase_M36"/>
</dbReference>
<evidence type="ECO:0000259" key="11">
    <source>
        <dbReference type="Pfam" id="PF15780"/>
    </source>
</evidence>
<evidence type="ECO:0000256" key="4">
    <source>
        <dbReference type="ARBA" id="ARBA00022723"/>
    </source>
</evidence>
<proteinExistence type="predicted"/>
<gene>
    <name evidence="12" type="ORF">HYY20_03925</name>
</gene>
<dbReference type="PANTHER" id="PTHR33794:SF1">
    <property type="entry name" value="BACILLOLYSIN"/>
    <property type="match status" value="1"/>
</dbReference>
<evidence type="ECO:0000256" key="7">
    <source>
        <dbReference type="ARBA" id="ARBA00022833"/>
    </source>
</evidence>
<keyword evidence="2" id="KW-0963">Cytoplasm</keyword>
<evidence type="ECO:0000256" key="9">
    <source>
        <dbReference type="SAM" id="MobiDB-lite"/>
    </source>
</evidence>
<evidence type="ECO:0000256" key="6">
    <source>
        <dbReference type="ARBA" id="ARBA00022801"/>
    </source>
</evidence>
<dbReference type="NCBIfam" id="NF012200">
    <property type="entry name" value="choice_anch_D"/>
    <property type="match status" value="1"/>
</dbReference>
<evidence type="ECO:0000256" key="3">
    <source>
        <dbReference type="ARBA" id="ARBA00022670"/>
    </source>
</evidence>
<feature type="domain" description="Abnormal spindle-like microcephaly-associated protein ASH" evidence="11">
    <location>
        <begin position="1096"/>
        <end position="1177"/>
    </location>
</feature>
<comment type="subcellular location">
    <subcellularLocation>
        <location evidence="1">Cytoplasm</location>
    </subcellularLocation>
</comment>
<keyword evidence="8" id="KW-0482">Metalloprotease</keyword>
<evidence type="ECO:0000256" key="1">
    <source>
        <dbReference type="ARBA" id="ARBA00004496"/>
    </source>
</evidence>
<dbReference type="SUPFAM" id="SSF89260">
    <property type="entry name" value="Collagen-binding domain"/>
    <property type="match status" value="2"/>
</dbReference>
<dbReference type="GO" id="GO:0004222">
    <property type="term" value="F:metalloendopeptidase activity"/>
    <property type="evidence" value="ECO:0007669"/>
    <property type="project" value="InterPro"/>
</dbReference>
<evidence type="ECO:0000256" key="2">
    <source>
        <dbReference type="ARBA" id="ARBA00022490"/>
    </source>
</evidence>
<name>A0A932CNP4_UNCTE</name>
<dbReference type="GO" id="GO:0006508">
    <property type="term" value="P:proteolysis"/>
    <property type="evidence" value="ECO:0007669"/>
    <property type="project" value="UniProtKB-KW"/>
</dbReference>
<dbReference type="EMBL" id="JACPRF010000123">
    <property type="protein sequence ID" value="MBI2876007.1"/>
    <property type="molecule type" value="Genomic_DNA"/>
</dbReference>
<keyword evidence="4" id="KW-0479">Metal-binding</keyword>
<dbReference type="InterPro" id="IPR013783">
    <property type="entry name" value="Ig-like_fold"/>
</dbReference>
<dbReference type="Pfam" id="PF07504">
    <property type="entry name" value="FTP"/>
    <property type="match status" value="1"/>
</dbReference>
<evidence type="ECO:0000256" key="5">
    <source>
        <dbReference type="ARBA" id="ARBA00022729"/>
    </source>
</evidence>
<dbReference type="Proteomes" id="UP000769766">
    <property type="component" value="Unassembled WGS sequence"/>
</dbReference>
<comment type="caution">
    <text evidence="12">The sequence shown here is derived from an EMBL/GenBank/DDBJ whole genome shotgun (WGS) entry which is preliminary data.</text>
</comment>
<dbReference type="SUPFAM" id="SSF55486">
    <property type="entry name" value="Metalloproteases ('zincins'), catalytic domain"/>
    <property type="match status" value="1"/>
</dbReference>
<evidence type="ECO:0000313" key="12">
    <source>
        <dbReference type="EMBL" id="MBI2876007.1"/>
    </source>
</evidence>
<keyword evidence="3" id="KW-0645">Protease</keyword>
<dbReference type="GO" id="GO:0008270">
    <property type="term" value="F:zinc ion binding"/>
    <property type="evidence" value="ECO:0007669"/>
    <property type="project" value="InterPro"/>
</dbReference>
<feature type="region of interest" description="Disordered" evidence="9">
    <location>
        <begin position="42"/>
        <end position="82"/>
    </location>
</feature>
<dbReference type="InterPro" id="IPR027268">
    <property type="entry name" value="Peptidase_M4/M1_CTD_sf"/>
</dbReference>
<keyword evidence="5" id="KW-0732">Signal</keyword>
<accession>A0A932CNP4</accession>
<evidence type="ECO:0000313" key="13">
    <source>
        <dbReference type="Proteomes" id="UP000769766"/>
    </source>
</evidence>
<evidence type="ECO:0000259" key="10">
    <source>
        <dbReference type="Pfam" id="PF07504"/>
    </source>
</evidence>
<keyword evidence="6" id="KW-0378">Hydrolase</keyword>
<reference evidence="12" key="1">
    <citation type="submission" date="2020-07" db="EMBL/GenBank/DDBJ databases">
        <title>Huge and variable diversity of episymbiotic CPR bacteria and DPANN archaea in groundwater ecosystems.</title>
        <authorList>
            <person name="He C.Y."/>
            <person name="Keren R."/>
            <person name="Whittaker M."/>
            <person name="Farag I.F."/>
            <person name="Doudna J."/>
            <person name="Cate J.H.D."/>
            <person name="Banfield J.F."/>
        </authorList>
    </citation>
    <scope>NUCLEOTIDE SEQUENCE</scope>
    <source>
        <strain evidence="12">NC_groundwater_672_Ag_B-0.1um_62_36</strain>
    </source>
</reference>
<dbReference type="GO" id="GO:0005615">
    <property type="term" value="C:extracellular space"/>
    <property type="evidence" value="ECO:0007669"/>
    <property type="project" value="InterPro"/>
</dbReference>
<dbReference type="InterPro" id="IPR011096">
    <property type="entry name" value="FTP_domain"/>
</dbReference>
<dbReference type="Pfam" id="PF15780">
    <property type="entry name" value="ASH"/>
    <property type="match status" value="1"/>
</dbReference>
<sequence>MGLGELTVGPSRPSILRWLCLVLVFLQPPLVAGLDLSPRHAEARGLPGAKPWSRKGPAAIHPSPFVQGAPPSIPSPRSPDPAAAQARLQALTRLARQRWAIPGERLRIEGDPQWGRLSKAGGILSAPSGAEPERIARQFLQAHADLFRFAQGDVSDLEIYWRRESLGGTHLHFKQLHRGLVIHGASLSIHIDREGRVRQVSNHSLPEIRDPIETSAGGPTLAQEAALARAWEHLGVRGALRGEPWAGQVIYPQGESARLAWQVSLPARHPLGDWLVLVDARTGEILEVKNLLKHLSGKGRVFDPNPVVTLKDRDGLLSDQEDRREAVPEEAYFPVTLEGLDGSGFLKGLYVDTVKTPQRVRRPNLDFSCYRDEACFEEGMAYYHIDRYQRYLQSLGFAGQKAILARPQWVNARDLTDEDPRDGEPDDNSFFSPTTGVIHYGIGGVDDAEDAEIILHEYGHALQEDQVPGFAGENGEGGALGEGFGDYIAASFLARGSFDEACVGDWDARGGDPPQPCVRRVDDNKHYPEDFVFEVHADGEIWSAALWELRRTLGPEAADRLVLEANFSLDPHAGFREGAEAVLQADAILNSGAHQGVIRAIFEKRGLLLPPDAFEENDSSEEAWPIALPFDRPDLTIESPRAEDFYRLSLDQPATLEIRLVFPSQTDDLKAFLLDAQGEMLRSSVSSGDTGRLMAYNLSPGTYLIRVKGQFANSINAYSLQVTPAALLFPDAFEENDSPQEASPIALPFEGDELTLEALGERDCYRLFLEKAGPLMIWLGFSPEGGELDLLLLDETGRPMGSPGSSPEGKRLFLPGLAPGSYTIQVTSPSGMAHRYTLAAFTPLGPPAPDRFEENNDEDRATPLDLPFIAHDLNLHMEGDVDFYRFSLDQAQIVEIDLTFLHAEGNLDLELRDSRGGLLRIASSLDDHERLRIRLSPGSYIFKVFGVQGATNAYRLRVTISPPLSPDPLEENDSREGAAPIGLPFDRHDLTIDSPGDEDFYRLVLDRPATVVALLLSPSIEGDLDLYLWDSQGEVIKSATSEGDLERLTALDLPEGQYFLQVVGFGQDTNPYELTLFLADDNETDPPLPDLRLSADRLEFGELKVGNHADLPLTLTNEGPGTLRVSRIQVDSPDFSLLSPPAPFSLGPGESQEILVRFSPLSWGPQSGTLTLTSNDLDRRTATVALSGSTPALVVLQEGAEYARKPRVSLRLLLPPTAVQMRFSNDRTRWSPWMKSATVAAWNLSAGEGLKTVWAQFRNAEGLASEAGSDTIRLDIRPPQGEIRINGDDPSVPAGVPVSLTLQAQDSGSGLSQMMVSNAPNFLGSPWEDYVPEKSWSLKPGKGVRTVFVRYRDHAGNLSQTFKDSIRVVENP</sequence>
<dbReference type="GO" id="GO:0005737">
    <property type="term" value="C:cytoplasm"/>
    <property type="evidence" value="ECO:0007669"/>
    <property type="project" value="UniProtKB-SubCell"/>
</dbReference>
<dbReference type="PANTHER" id="PTHR33794">
    <property type="entry name" value="BACILLOLYSIN"/>
    <property type="match status" value="1"/>
</dbReference>
<dbReference type="Gene3D" id="2.60.40.10">
    <property type="entry name" value="Immunoglobulins"/>
    <property type="match status" value="1"/>
</dbReference>
<feature type="domain" description="FTP" evidence="10">
    <location>
        <begin position="166"/>
        <end position="203"/>
    </location>
</feature>